<dbReference type="PROSITE" id="PS51918">
    <property type="entry name" value="RADICAL_SAM"/>
    <property type="match status" value="1"/>
</dbReference>
<dbReference type="InterPro" id="IPR007197">
    <property type="entry name" value="rSAM"/>
</dbReference>
<comment type="similarity">
    <text evidence="1">Belongs to the anaerobic coproporphyrinogen-III oxidase family. HemW subfamily.</text>
</comment>
<dbReference type="SFLD" id="SFLDS00029">
    <property type="entry name" value="Radical_SAM"/>
    <property type="match status" value="1"/>
</dbReference>
<dbReference type="STRING" id="39060.SAMN05660706_104163"/>
<dbReference type="NCBIfam" id="TIGR00539">
    <property type="entry name" value="hemN_rel"/>
    <property type="match status" value="1"/>
</dbReference>
<evidence type="ECO:0000259" key="10">
    <source>
        <dbReference type="PROSITE" id="PS51918"/>
    </source>
</evidence>
<dbReference type="SFLD" id="SFLDG01082">
    <property type="entry name" value="B12-binding_domain_containing"/>
    <property type="match status" value="1"/>
</dbReference>
<dbReference type="InterPro" id="IPR013785">
    <property type="entry name" value="Aldolase_TIM"/>
</dbReference>
<evidence type="ECO:0000256" key="5">
    <source>
        <dbReference type="ARBA" id="ARBA00022723"/>
    </source>
</evidence>
<dbReference type="GO" id="GO:0005737">
    <property type="term" value="C:cytoplasm"/>
    <property type="evidence" value="ECO:0007669"/>
    <property type="project" value="UniProtKB-SubCell"/>
</dbReference>
<evidence type="ECO:0000256" key="8">
    <source>
        <dbReference type="ARBA" id="ARBA00023186"/>
    </source>
</evidence>
<dbReference type="Pfam" id="PF06969">
    <property type="entry name" value="HemN_C"/>
    <property type="match status" value="1"/>
</dbReference>
<dbReference type="Gene3D" id="3.20.20.70">
    <property type="entry name" value="Aldolase class I"/>
    <property type="match status" value="1"/>
</dbReference>
<dbReference type="SFLD" id="SFLDF00288">
    <property type="entry name" value="HemN-like__clustered_with_nucl"/>
    <property type="match status" value="1"/>
</dbReference>
<dbReference type="Proteomes" id="UP000199584">
    <property type="component" value="Unassembled WGS sequence"/>
</dbReference>
<evidence type="ECO:0000256" key="3">
    <source>
        <dbReference type="ARBA" id="ARBA00022617"/>
    </source>
</evidence>
<dbReference type="InterPro" id="IPR004559">
    <property type="entry name" value="HemW-like"/>
</dbReference>
<reference evidence="12" key="1">
    <citation type="submission" date="2016-10" db="EMBL/GenBank/DDBJ databases">
        <authorList>
            <person name="Varghese N."/>
            <person name="Submissions S."/>
        </authorList>
    </citation>
    <scope>NUCLEOTIDE SEQUENCE [LARGE SCALE GENOMIC DNA]</scope>
    <source>
        <strain evidence="12">DSM 3669</strain>
    </source>
</reference>
<evidence type="ECO:0000256" key="2">
    <source>
        <dbReference type="ARBA" id="ARBA00017228"/>
    </source>
</evidence>
<dbReference type="GO" id="GO:0046872">
    <property type="term" value="F:metal ion binding"/>
    <property type="evidence" value="ECO:0007669"/>
    <property type="project" value="UniProtKB-UniRule"/>
</dbReference>
<sequence length="388" mass="43325">MYEQLPKALYIHVPFCVRKCLYCDFTSYPYRERDARRYLSGLRREIELRSGKAGKRWALSTVFIGGGTPTCLSTEMLLEIINLINQYFILLPGVEFTIEANPGTVSLDKLAALRRAGVNRLSLGAQACSSSTLRTLGRIHSHGQTVSAVRWAREAGFANINVDLIFEVPGQTGQEWRQCLEQVVDLKPEHVSAYALQIETGTPLAAQVENGQLALCEEDTCLDMYHDAIDILNSAGLRQYEISNFALSGRECRHNLVYWHNGAYLGLGPAAHSRIKDRRTANEAGLDKYAAVLTRGMLPVACSERITPEIDIFETVFLGLRLTAGLDLERFRKRFGRPLEDVYPGVVRRMTEKALLEIKGNHLRLTGRGQAVANAVMAEFVPGDHIDK</sequence>
<dbReference type="AlphaFoldDB" id="A0A1I6D2M4"/>
<evidence type="ECO:0000256" key="1">
    <source>
        <dbReference type="ARBA" id="ARBA00006100"/>
    </source>
</evidence>
<keyword evidence="8 9" id="KW-0143">Chaperone</keyword>
<dbReference type="GO" id="GO:0004109">
    <property type="term" value="F:coproporphyrinogen oxidase activity"/>
    <property type="evidence" value="ECO:0007669"/>
    <property type="project" value="InterPro"/>
</dbReference>
<dbReference type="Pfam" id="PF04055">
    <property type="entry name" value="Radical_SAM"/>
    <property type="match status" value="1"/>
</dbReference>
<keyword evidence="4 9" id="KW-0949">S-adenosyl-L-methionine</keyword>
<keyword evidence="7 9" id="KW-0411">Iron-sulfur</keyword>
<keyword evidence="3 9" id="KW-0349">Heme</keyword>
<evidence type="ECO:0000256" key="9">
    <source>
        <dbReference type="RuleBase" id="RU364116"/>
    </source>
</evidence>
<keyword evidence="6 9" id="KW-0408">Iron</keyword>
<dbReference type="InterPro" id="IPR006638">
    <property type="entry name" value="Elp3/MiaA/NifB-like_rSAM"/>
</dbReference>
<proteinExistence type="inferred from homology"/>
<keyword evidence="9" id="KW-0004">4Fe-4S</keyword>
<evidence type="ECO:0000256" key="6">
    <source>
        <dbReference type="ARBA" id="ARBA00023004"/>
    </source>
</evidence>
<keyword evidence="9" id="KW-0963">Cytoplasm</keyword>
<dbReference type="PANTHER" id="PTHR13932">
    <property type="entry name" value="COPROPORPHYRINIGEN III OXIDASE"/>
    <property type="match status" value="1"/>
</dbReference>
<accession>A0A1I6D2M4</accession>
<evidence type="ECO:0000313" key="11">
    <source>
        <dbReference type="EMBL" id="SFQ99734.1"/>
    </source>
</evidence>
<comment type="subcellular location">
    <subcellularLocation>
        <location evidence="9">Cytoplasm</location>
    </subcellularLocation>
</comment>
<dbReference type="GO" id="GO:0006779">
    <property type="term" value="P:porphyrin-containing compound biosynthetic process"/>
    <property type="evidence" value="ECO:0007669"/>
    <property type="project" value="InterPro"/>
</dbReference>
<gene>
    <name evidence="11" type="ORF">SAMN05660706_104163</name>
</gene>
<dbReference type="InterPro" id="IPR010723">
    <property type="entry name" value="HemN_C"/>
</dbReference>
<dbReference type="RefSeq" id="WP_092482157.1">
    <property type="nucleotide sequence ID" value="NZ_FOYM01000004.1"/>
</dbReference>
<dbReference type="SUPFAM" id="SSF102114">
    <property type="entry name" value="Radical SAM enzymes"/>
    <property type="match status" value="1"/>
</dbReference>
<dbReference type="OrthoDB" id="9808022at2"/>
<dbReference type="CDD" id="cd01335">
    <property type="entry name" value="Radical_SAM"/>
    <property type="match status" value="1"/>
</dbReference>
<keyword evidence="12" id="KW-1185">Reference proteome</keyword>
<comment type="function">
    <text evidence="9">Probably acts as a heme chaperone, transferring heme to an unknown acceptor. Binds one molecule of heme per monomer, possibly covalently. Binds 1 [4Fe-4S] cluster. The cluster is coordinated with 3 cysteines and an exchangeable S-adenosyl-L-methionine.</text>
</comment>
<dbReference type="PANTHER" id="PTHR13932:SF5">
    <property type="entry name" value="RADICAL S-ADENOSYL METHIONINE DOMAIN-CONTAINING PROTEIN 1, MITOCHONDRIAL"/>
    <property type="match status" value="1"/>
</dbReference>
<evidence type="ECO:0000313" key="12">
    <source>
        <dbReference type="Proteomes" id="UP000199584"/>
    </source>
</evidence>
<dbReference type="InterPro" id="IPR034505">
    <property type="entry name" value="Coproporphyrinogen-III_oxidase"/>
</dbReference>
<name>A0A1I6D2M4_9FIRM</name>
<dbReference type="EMBL" id="FOYM01000004">
    <property type="protein sequence ID" value="SFQ99734.1"/>
    <property type="molecule type" value="Genomic_DNA"/>
</dbReference>
<organism evidence="11 12">
    <name type="scientific">Desulfoscipio geothermicus DSM 3669</name>
    <dbReference type="NCBI Taxonomy" id="1121426"/>
    <lineage>
        <taxon>Bacteria</taxon>
        <taxon>Bacillati</taxon>
        <taxon>Bacillota</taxon>
        <taxon>Clostridia</taxon>
        <taxon>Eubacteriales</taxon>
        <taxon>Desulfallaceae</taxon>
        <taxon>Desulfoscipio</taxon>
    </lineage>
</organism>
<dbReference type="SMART" id="SM00729">
    <property type="entry name" value="Elp3"/>
    <property type="match status" value="1"/>
</dbReference>
<dbReference type="GO" id="GO:0051539">
    <property type="term" value="F:4 iron, 4 sulfur cluster binding"/>
    <property type="evidence" value="ECO:0007669"/>
    <property type="project" value="UniProtKB-UniRule"/>
</dbReference>
<dbReference type="SFLD" id="SFLDF00562">
    <property type="entry name" value="HemN-like__clustered_with_heat"/>
    <property type="match status" value="1"/>
</dbReference>
<keyword evidence="5 9" id="KW-0479">Metal-binding</keyword>
<evidence type="ECO:0000256" key="7">
    <source>
        <dbReference type="ARBA" id="ARBA00023014"/>
    </source>
</evidence>
<dbReference type="SFLD" id="SFLDG01065">
    <property type="entry name" value="anaerobic_coproporphyrinogen-I"/>
    <property type="match status" value="1"/>
</dbReference>
<dbReference type="InterPro" id="IPR058240">
    <property type="entry name" value="rSAM_sf"/>
</dbReference>
<evidence type="ECO:0000256" key="4">
    <source>
        <dbReference type="ARBA" id="ARBA00022691"/>
    </source>
</evidence>
<protein>
    <recommendedName>
        <fullName evidence="2 9">Heme chaperone HemW</fullName>
    </recommendedName>
</protein>
<feature type="domain" description="Radical SAM core" evidence="10">
    <location>
        <begin position="1"/>
        <end position="238"/>
    </location>
</feature>